<dbReference type="AlphaFoldDB" id="A0A317F765"/>
<gene>
    <name evidence="1" type="ORF">DF947_01710</name>
</gene>
<keyword evidence="2" id="KW-1185">Reference proteome</keyword>
<reference evidence="2" key="1">
    <citation type="submission" date="2018-05" db="EMBL/GenBank/DDBJ databases">
        <title>Pedobacter paludis sp. nov., isolated from wetland soil.</title>
        <authorList>
            <person name="Zhang Y."/>
        </authorList>
    </citation>
    <scope>NUCLEOTIDE SEQUENCE [LARGE SCALE GENOMIC DNA]</scope>
    <source>
        <strain evidence="2">R-8</strain>
    </source>
</reference>
<accession>A0A317F765</accession>
<comment type="caution">
    <text evidence="1">The sequence shown here is derived from an EMBL/GenBank/DDBJ whole genome shotgun (WGS) entry which is preliminary data.</text>
</comment>
<dbReference type="EMBL" id="QGNY01000001">
    <property type="protein sequence ID" value="PWS33368.1"/>
    <property type="molecule type" value="Genomic_DNA"/>
</dbReference>
<dbReference type="RefSeq" id="WP_109927955.1">
    <property type="nucleotide sequence ID" value="NZ_QGNY01000001.1"/>
</dbReference>
<evidence type="ECO:0000313" key="2">
    <source>
        <dbReference type="Proteomes" id="UP000245391"/>
    </source>
</evidence>
<evidence type="ECO:0008006" key="3">
    <source>
        <dbReference type="Google" id="ProtNLM"/>
    </source>
</evidence>
<protein>
    <recommendedName>
        <fullName evidence="3">HEPN AbiU2-like domain-containing protein</fullName>
    </recommendedName>
</protein>
<dbReference type="OrthoDB" id="798463at2"/>
<dbReference type="Proteomes" id="UP000245391">
    <property type="component" value="Unassembled WGS sequence"/>
</dbReference>
<name>A0A317F765_9SPHI</name>
<evidence type="ECO:0000313" key="1">
    <source>
        <dbReference type="EMBL" id="PWS33368.1"/>
    </source>
</evidence>
<sequence length="220" mass="25826">MSIIQIKTDEFGKLIHELCLETCRRHELELDFIYRCLSDIDRYEKSNDGNQNMGELASLKTLYGLQALFLIIITDGSIITSQMHNCKNRFQHLFYVRQLYLSTYEAYRTYNAQKVFLRGLVKDNYPALEVQLKEINMQEKAFSKAYKLENLKKVRNKVGGHIDEDFKSWYETLHSLNDGQGPHMSIAFVDLFKLIFELTVSLTTMERQRLDYRVVPKFGA</sequence>
<proteinExistence type="predicted"/>
<organism evidence="1 2">
    <name type="scientific">Pedobacter paludis</name>
    <dbReference type="NCBI Taxonomy" id="2203212"/>
    <lineage>
        <taxon>Bacteria</taxon>
        <taxon>Pseudomonadati</taxon>
        <taxon>Bacteroidota</taxon>
        <taxon>Sphingobacteriia</taxon>
        <taxon>Sphingobacteriales</taxon>
        <taxon>Sphingobacteriaceae</taxon>
        <taxon>Pedobacter</taxon>
    </lineage>
</organism>